<dbReference type="Pfam" id="PF15412">
    <property type="entry name" value="Nse4-Nse3_bdg"/>
    <property type="match status" value="1"/>
</dbReference>
<sequence>MSFSRDQGLREVQEYLSKETDKEHYDPYQDQDERRRIRKAYRELTEKTLEMRRELTASSTKDLMYNIIDKTNALYQSVKNPQEAVLDARLLAIQADMNTQKARNLKIGSDTLVDIDGFVSKVIAFSRNGVNHMEEKNLDWEHIGKRAMSYCKRAATMDFMLGPLAVEQKQIKKTKQTRITKNKEDLVVPTKLKEGDLQQQENETSKNVNDIYKILTEVEPINYFKFVTNPESFSQTVENIFYVSFLARKAVVGISIENGQPVLSTRNPPTVENLDDVVLKKQIVVGIGMKEWREIIETYKITTSCIPTREKKQDLAGSKWY</sequence>
<reference evidence="11" key="1">
    <citation type="journal article" date="2016" name="Proc. Natl. Acad. Sci. U.S.A.">
        <title>Lipid metabolic changes in an early divergent fungus govern the establishment of a mutualistic symbiosis with endobacteria.</title>
        <authorList>
            <person name="Lastovetsky O.A."/>
            <person name="Gaspar M.L."/>
            <person name="Mondo S.J."/>
            <person name="LaButti K.M."/>
            <person name="Sandor L."/>
            <person name="Grigoriev I.V."/>
            <person name="Henry S.A."/>
            <person name="Pawlowska T.E."/>
        </authorList>
    </citation>
    <scope>NUCLEOTIDE SEQUENCE [LARGE SCALE GENOMIC DNA]</scope>
    <source>
        <strain evidence="11">ATCC 52814</strain>
    </source>
</reference>
<evidence type="ECO:0000256" key="8">
    <source>
        <dbReference type="SAM" id="MobiDB-lite"/>
    </source>
</evidence>
<dbReference type="InterPro" id="IPR029225">
    <property type="entry name" value="Nse4_Nse3-bd"/>
</dbReference>
<feature type="domain" description="Non-structural maintenance of chromosome element 4 C-terminal" evidence="9">
    <location>
        <begin position="220"/>
        <end position="306"/>
    </location>
</feature>
<feature type="domain" description="Nse4/EID protein Nse3/MAGE-binding" evidence="10">
    <location>
        <begin position="87"/>
        <end position="129"/>
    </location>
</feature>
<keyword evidence="3 7" id="KW-0227">DNA damage</keyword>
<dbReference type="GO" id="GO:0006310">
    <property type="term" value="P:DNA recombination"/>
    <property type="evidence" value="ECO:0007669"/>
    <property type="project" value="UniProtKB-UniRule"/>
</dbReference>
<evidence type="ECO:0000256" key="1">
    <source>
        <dbReference type="ARBA" id="ARBA00004123"/>
    </source>
</evidence>
<dbReference type="GO" id="GO:0030915">
    <property type="term" value="C:Smc5-Smc6 complex"/>
    <property type="evidence" value="ECO:0007669"/>
    <property type="project" value="UniProtKB-UniRule"/>
</dbReference>
<evidence type="ECO:0000256" key="5">
    <source>
        <dbReference type="ARBA" id="ARBA00023204"/>
    </source>
</evidence>
<keyword evidence="6 7" id="KW-0539">Nucleus</keyword>
<keyword evidence="5 7" id="KW-0234">DNA repair</keyword>
<dbReference type="Pfam" id="PF08743">
    <property type="entry name" value="Nse4_C"/>
    <property type="match status" value="1"/>
</dbReference>
<evidence type="ECO:0000256" key="6">
    <source>
        <dbReference type="ARBA" id="ARBA00023242"/>
    </source>
</evidence>
<dbReference type="AlphaFoldDB" id="A0A1X0R015"/>
<dbReference type="OrthoDB" id="361242at2759"/>
<protein>
    <recommendedName>
        <fullName evidence="7">Non-structural maintenance of chromosomes element 4</fullName>
    </recommendedName>
</protein>
<comment type="similarity">
    <text evidence="2 7">Belongs to the NSE4 family.</text>
</comment>
<evidence type="ECO:0000256" key="4">
    <source>
        <dbReference type="ARBA" id="ARBA00023172"/>
    </source>
</evidence>
<accession>A0A1X0R015</accession>
<dbReference type="Proteomes" id="UP000242414">
    <property type="component" value="Unassembled WGS sequence"/>
</dbReference>
<dbReference type="GO" id="GO:0006281">
    <property type="term" value="P:DNA repair"/>
    <property type="evidence" value="ECO:0007669"/>
    <property type="project" value="UniProtKB-UniRule"/>
</dbReference>
<evidence type="ECO:0000259" key="9">
    <source>
        <dbReference type="Pfam" id="PF08743"/>
    </source>
</evidence>
<dbReference type="EMBL" id="KV921947">
    <property type="protein sequence ID" value="ORE05334.1"/>
    <property type="molecule type" value="Genomic_DNA"/>
</dbReference>
<gene>
    <name evidence="11" type="ORF">BCV72DRAFT_331312</name>
</gene>
<feature type="region of interest" description="Disordered" evidence="8">
    <location>
        <begin position="1"/>
        <end position="32"/>
    </location>
</feature>
<dbReference type="VEuPathDB" id="FungiDB:BCV72DRAFT_331312"/>
<dbReference type="PANTHER" id="PTHR16140:SF0">
    <property type="entry name" value="NON-STRUCTURAL MAINTENANCE OF CHROMOSOMES ELEMENT 4"/>
    <property type="match status" value="1"/>
</dbReference>
<dbReference type="InterPro" id="IPR027786">
    <property type="entry name" value="Nse4/EID"/>
</dbReference>
<evidence type="ECO:0000256" key="2">
    <source>
        <dbReference type="ARBA" id="ARBA00008997"/>
    </source>
</evidence>
<evidence type="ECO:0000259" key="10">
    <source>
        <dbReference type="Pfam" id="PF15412"/>
    </source>
</evidence>
<proteinExistence type="inferred from homology"/>
<dbReference type="InterPro" id="IPR014854">
    <property type="entry name" value="Nse4_C"/>
</dbReference>
<comment type="subunit">
    <text evidence="7">Component of the SMC5-SMC6 complex.</text>
</comment>
<evidence type="ECO:0000256" key="7">
    <source>
        <dbReference type="RuleBase" id="RU365071"/>
    </source>
</evidence>
<keyword evidence="4 7" id="KW-0233">DNA recombination</keyword>
<name>A0A1X0R015_RHIZD</name>
<evidence type="ECO:0000256" key="3">
    <source>
        <dbReference type="ARBA" id="ARBA00022763"/>
    </source>
</evidence>
<evidence type="ECO:0000313" key="11">
    <source>
        <dbReference type="EMBL" id="ORE05334.1"/>
    </source>
</evidence>
<organism evidence="11">
    <name type="scientific">Rhizopus microsporus var. microsporus</name>
    <dbReference type="NCBI Taxonomy" id="86635"/>
    <lineage>
        <taxon>Eukaryota</taxon>
        <taxon>Fungi</taxon>
        <taxon>Fungi incertae sedis</taxon>
        <taxon>Mucoromycota</taxon>
        <taxon>Mucoromycotina</taxon>
        <taxon>Mucoromycetes</taxon>
        <taxon>Mucorales</taxon>
        <taxon>Mucorineae</taxon>
        <taxon>Rhizopodaceae</taxon>
        <taxon>Rhizopus</taxon>
    </lineage>
</organism>
<feature type="compositionally biased region" description="Basic and acidic residues" evidence="8">
    <location>
        <begin position="7"/>
        <end position="32"/>
    </location>
</feature>
<comment type="function">
    <text evidence="7">Component of the SMC5-SMC6 complex, that promotes sister chromatid alignment after DNA damage and facilitates double-stranded DNA breaks (DSBs) repair via homologous recombination between sister chromatids.</text>
</comment>
<comment type="subcellular location">
    <subcellularLocation>
        <location evidence="1 7">Nucleus</location>
    </subcellularLocation>
</comment>
<dbReference type="GO" id="GO:0005634">
    <property type="term" value="C:nucleus"/>
    <property type="evidence" value="ECO:0007669"/>
    <property type="project" value="UniProtKB-SubCell"/>
</dbReference>
<dbReference type="PANTHER" id="PTHR16140">
    <property type="entry name" value="NON-STRUCTURAL MAINTENANCE OF CHROMOSOMES ELEMENT 4"/>
    <property type="match status" value="1"/>
</dbReference>